<dbReference type="EMBL" id="JAKKPZ010000023">
    <property type="protein sequence ID" value="KAI1711158.1"/>
    <property type="molecule type" value="Genomic_DNA"/>
</dbReference>
<evidence type="ECO:0000256" key="5">
    <source>
        <dbReference type="SAM" id="Coils"/>
    </source>
</evidence>
<evidence type="ECO:0000256" key="1">
    <source>
        <dbReference type="ARBA" id="ARBA00010048"/>
    </source>
</evidence>
<dbReference type="Proteomes" id="UP001201812">
    <property type="component" value="Unassembled WGS sequence"/>
</dbReference>
<comment type="similarity">
    <text evidence="1 4">Belongs to the prefoldin subunit alpha family.</text>
</comment>
<dbReference type="CDD" id="cd23156">
    <property type="entry name" value="Prefoldin_3"/>
    <property type="match status" value="1"/>
</dbReference>
<organism evidence="7 8">
    <name type="scientific">Ditylenchus destructor</name>
    <dbReference type="NCBI Taxonomy" id="166010"/>
    <lineage>
        <taxon>Eukaryota</taxon>
        <taxon>Metazoa</taxon>
        <taxon>Ecdysozoa</taxon>
        <taxon>Nematoda</taxon>
        <taxon>Chromadorea</taxon>
        <taxon>Rhabditida</taxon>
        <taxon>Tylenchina</taxon>
        <taxon>Tylenchomorpha</taxon>
        <taxon>Sphaerularioidea</taxon>
        <taxon>Anguinidae</taxon>
        <taxon>Anguininae</taxon>
        <taxon>Ditylenchus</taxon>
    </lineage>
</organism>
<feature type="region of interest" description="Disordered" evidence="6">
    <location>
        <begin position="1"/>
        <end position="23"/>
    </location>
</feature>
<dbReference type="InterPro" id="IPR004127">
    <property type="entry name" value="Prefoldin_subunit_alpha"/>
</dbReference>
<keyword evidence="8" id="KW-1185">Reference proteome</keyword>
<dbReference type="FunFam" id="1.10.287.370:FF:000001">
    <property type="entry name" value="Prefoldin subunit 3"/>
    <property type="match status" value="1"/>
</dbReference>
<dbReference type="Gene3D" id="1.10.287.370">
    <property type="match status" value="1"/>
</dbReference>
<comment type="function">
    <text evidence="4">Binds specifically to cytosolic chaperonin (c-CPN) and transfers target proteins to it. Binds to nascent polypeptide chain and promotes folding in an environment in which there are many competing pathways for nonnative proteins.</text>
</comment>
<dbReference type="InterPro" id="IPR009053">
    <property type="entry name" value="Prefoldin"/>
</dbReference>
<evidence type="ECO:0000313" key="8">
    <source>
        <dbReference type="Proteomes" id="UP001201812"/>
    </source>
</evidence>
<sequence>MSNSEAAESSAGDSSKVNLSVEERMERKGIPKAPVLENVEEYLAEKKMNVDEATENVKEDFRKYKMVEESFIAQRDKMAESITDYKKSLAALKMLEEQKKADRNSVEITYKLDENIYSKAVVDDFSKVCVWLGANVMVEYGLEEAQEMLSKNLENIEKVNTDLEEELDFIRDQITTTEVNVAHLYNHNVQQKKLITAANKTD</sequence>
<reference evidence="7" key="1">
    <citation type="submission" date="2022-01" db="EMBL/GenBank/DDBJ databases">
        <title>Genome Sequence Resource for Two Populations of Ditylenchus destructor, the Migratory Endoparasitic Phytonematode.</title>
        <authorList>
            <person name="Zhang H."/>
            <person name="Lin R."/>
            <person name="Xie B."/>
        </authorList>
    </citation>
    <scope>NUCLEOTIDE SEQUENCE</scope>
    <source>
        <strain evidence="7">BazhouSP</strain>
    </source>
</reference>
<evidence type="ECO:0000256" key="6">
    <source>
        <dbReference type="SAM" id="MobiDB-lite"/>
    </source>
</evidence>
<dbReference type="GO" id="GO:0007021">
    <property type="term" value="P:tubulin complex assembly"/>
    <property type="evidence" value="ECO:0007669"/>
    <property type="project" value="TreeGrafter"/>
</dbReference>
<evidence type="ECO:0000256" key="4">
    <source>
        <dbReference type="PIRNR" id="PIRNR016396"/>
    </source>
</evidence>
<dbReference type="SUPFAM" id="SSF46579">
    <property type="entry name" value="Prefoldin"/>
    <property type="match status" value="1"/>
</dbReference>
<dbReference type="GO" id="GO:0005737">
    <property type="term" value="C:cytoplasm"/>
    <property type="evidence" value="ECO:0007669"/>
    <property type="project" value="UniProtKB-ARBA"/>
</dbReference>
<feature type="compositionally biased region" description="Low complexity" evidence="6">
    <location>
        <begin position="1"/>
        <end position="15"/>
    </location>
</feature>
<gene>
    <name evidence="7" type="ORF">DdX_10412</name>
</gene>
<accession>A0AAD4R2B6</accession>
<protein>
    <recommendedName>
        <fullName evidence="4">Prefoldin subunit 3</fullName>
    </recommendedName>
</protein>
<dbReference type="GO" id="GO:0007017">
    <property type="term" value="P:microtubule-based process"/>
    <property type="evidence" value="ECO:0007669"/>
    <property type="project" value="TreeGrafter"/>
</dbReference>
<dbReference type="PANTHER" id="PTHR12409:SF0">
    <property type="entry name" value="PREFOLDIN SUBUNIT 3"/>
    <property type="match status" value="1"/>
</dbReference>
<evidence type="ECO:0000313" key="7">
    <source>
        <dbReference type="EMBL" id="KAI1711158.1"/>
    </source>
</evidence>
<keyword evidence="3 4" id="KW-0143">Chaperone</keyword>
<proteinExistence type="inferred from homology"/>
<evidence type="ECO:0000256" key="3">
    <source>
        <dbReference type="ARBA" id="ARBA00023186"/>
    </source>
</evidence>
<feature type="coiled-coil region" evidence="5">
    <location>
        <begin position="142"/>
        <end position="180"/>
    </location>
</feature>
<keyword evidence="5" id="KW-0175">Coiled coil</keyword>
<dbReference type="AlphaFoldDB" id="A0AAD4R2B6"/>
<dbReference type="Pfam" id="PF02996">
    <property type="entry name" value="Prefoldin"/>
    <property type="match status" value="1"/>
</dbReference>
<dbReference type="GO" id="GO:0016272">
    <property type="term" value="C:prefoldin complex"/>
    <property type="evidence" value="ECO:0007669"/>
    <property type="project" value="UniProtKB-UniRule"/>
</dbReference>
<comment type="caution">
    <text evidence="7">The sequence shown here is derived from an EMBL/GenBank/DDBJ whole genome shotgun (WGS) entry which is preliminary data.</text>
</comment>
<dbReference type="PANTHER" id="PTHR12409">
    <property type="entry name" value="PREFOLDIN SUBUNIT 3"/>
    <property type="match status" value="1"/>
</dbReference>
<comment type="subunit">
    <text evidence="2 4">Heterohexamer of two PFD-alpha type and four PFD-beta type subunits.</text>
</comment>
<dbReference type="GO" id="GO:0015631">
    <property type="term" value="F:tubulin binding"/>
    <property type="evidence" value="ECO:0007669"/>
    <property type="project" value="TreeGrafter"/>
</dbReference>
<dbReference type="GO" id="GO:0006457">
    <property type="term" value="P:protein folding"/>
    <property type="evidence" value="ECO:0007669"/>
    <property type="project" value="UniProtKB-UniRule"/>
</dbReference>
<dbReference type="PIRSF" id="PIRSF016396">
    <property type="entry name" value="Prefoldin_subunit_3"/>
    <property type="match status" value="1"/>
</dbReference>
<name>A0AAD4R2B6_9BILA</name>
<dbReference type="InterPro" id="IPR016655">
    <property type="entry name" value="PFD3"/>
</dbReference>
<evidence type="ECO:0000256" key="2">
    <source>
        <dbReference type="ARBA" id="ARBA00011695"/>
    </source>
</evidence>